<feature type="compositionally biased region" description="Polar residues" evidence="1">
    <location>
        <begin position="390"/>
        <end position="416"/>
    </location>
</feature>
<comment type="caution">
    <text evidence="3">The sequence shown here is derived from an EMBL/GenBank/DDBJ whole genome shotgun (WGS) entry which is preliminary data.</text>
</comment>
<dbReference type="PANTHER" id="PTHR46622">
    <property type="entry name" value="DNA-DEPENDENT METALLOPROTEASE WSS1"/>
    <property type="match status" value="1"/>
</dbReference>
<feature type="compositionally biased region" description="Acidic residues" evidence="1">
    <location>
        <begin position="237"/>
        <end position="252"/>
    </location>
</feature>
<dbReference type="EMBL" id="NHTK01001292">
    <property type="protein sequence ID" value="PPR00787.1"/>
    <property type="molecule type" value="Genomic_DNA"/>
</dbReference>
<evidence type="ECO:0000256" key="1">
    <source>
        <dbReference type="SAM" id="MobiDB-lite"/>
    </source>
</evidence>
<organism evidence="3 4">
    <name type="scientific">Panaeolus cyanescens</name>
    <dbReference type="NCBI Taxonomy" id="181874"/>
    <lineage>
        <taxon>Eukaryota</taxon>
        <taxon>Fungi</taxon>
        <taxon>Dikarya</taxon>
        <taxon>Basidiomycota</taxon>
        <taxon>Agaricomycotina</taxon>
        <taxon>Agaricomycetes</taxon>
        <taxon>Agaricomycetidae</taxon>
        <taxon>Agaricales</taxon>
        <taxon>Agaricineae</taxon>
        <taxon>Galeropsidaceae</taxon>
        <taxon>Panaeolus</taxon>
    </lineage>
</organism>
<feature type="region of interest" description="Disordered" evidence="1">
    <location>
        <begin position="449"/>
        <end position="480"/>
    </location>
</feature>
<proteinExistence type="predicted"/>
<dbReference type="STRING" id="181874.A0A409YCQ3"/>
<dbReference type="Pfam" id="PF08325">
    <property type="entry name" value="WLM"/>
    <property type="match status" value="1"/>
</dbReference>
<dbReference type="PANTHER" id="PTHR46622:SF1">
    <property type="entry name" value="DNA-DEPENDENT METALLOPROTEASE WSS1"/>
    <property type="match status" value="1"/>
</dbReference>
<evidence type="ECO:0000259" key="2">
    <source>
        <dbReference type="Pfam" id="PF08325"/>
    </source>
</evidence>
<evidence type="ECO:0000313" key="3">
    <source>
        <dbReference type="EMBL" id="PPR00787.1"/>
    </source>
</evidence>
<keyword evidence="4" id="KW-1185">Reference proteome</keyword>
<feature type="compositionally biased region" description="Polar residues" evidence="1">
    <location>
        <begin position="305"/>
        <end position="317"/>
    </location>
</feature>
<reference evidence="3 4" key="1">
    <citation type="journal article" date="2018" name="Evol. Lett.">
        <title>Horizontal gene cluster transfer increased hallucinogenic mushroom diversity.</title>
        <authorList>
            <person name="Reynolds H.T."/>
            <person name="Vijayakumar V."/>
            <person name="Gluck-Thaler E."/>
            <person name="Korotkin H.B."/>
            <person name="Matheny P.B."/>
            <person name="Slot J.C."/>
        </authorList>
    </citation>
    <scope>NUCLEOTIDE SEQUENCE [LARGE SCALE GENOMIC DNA]</scope>
    <source>
        <strain evidence="3 4">2629</strain>
    </source>
</reference>
<feature type="compositionally biased region" description="Basic residues" evidence="1">
    <location>
        <begin position="144"/>
        <end position="153"/>
    </location>
</feature>
<feature type="domain" description="WLM" evidence="2">
    <location>
        <begin position="16"/>
        <end position="65"/>
    </location>
</feature>
<protein>
    <recommendedName>
        <fullName evidence="2">WLM domain-containing protein</fullName>
    </recommendedName>
</protein>
<accession>A0A409YCQ3</accession>
<dbReference type="InterPro" id="IPR013536">
    <property type="entry name" value="WLM_dom"/>
</dbReference>
<feature type="region of interest" description="Disordered" evidence="1">
    <location>
        <begin position="134"/>
        <end position="210"/>
    </location>
</feature>
<feature type="compositionally biased region" description="Polar residues" evidence="1">
    <location>
        <begin position="467"/>
        <end position="480"/>
    </location>
</feature>
<sequence length="507" mass="55248">MVHHRINEKETNPNPHINFITALKHVDTDEQESARQLLRALAAQVRPIMKAHGFEVNSFEELYGQDCEQRYDNFKTKDTTGMVSRRLHTGETNKIHILMLYTLGYWSSGTRLSDSTRIGGMGIEEGDFPEYVCGGAQSRARPSSGHRKRRATGKRREVVPSLHTGAQTAKKRKAGSRVTSKYAFTGEGSTLGADTGPGTGFGKRANSKKAREERALATERRLLALQGQGSSKAKEENDSESSEDEYEAVPETDAERRQTLFSSEDSKDTLNLKDKVGSRAAWKAFEKDFNFGSVKSEEPKPGIAESSSTGVKRSNGNGHKMTRIATPDVIDISSDDDDLPELSCDAQAPSGSTGTIAGTGSSRIENPSVEQSKSSSTSKKALGKRKDQASHVSQGSHSQKSSTPTTNWSANTSSGGRKTPVRGHEPLGLGNLVKTEIEFRKKEAIGLAGRRNAGGRMLGESRPSDLDGTSESRPVSRLVSESASNVKGRFHQQKFDDRKWACLVCTL</sequence>
<feature type="compositionally biased region" description="Low complexity" evidence="1">
    <location>
        <begin position="350"/>
        <end position="362"/>
    </location>
</feature>
<feature type="compositionally biased region" description="Basic and acidic residues" evidence="1">
    <location>
        <begin position="253"/>
        <end position="267"/>
    </location>
</feature>
<dbReference type="GO" id="GO:0006281">
    <property type="term" value="P:DNA repair"/>
    <property type="evidence" value="ECO:0007669"/>
    <property type="project" value="TreeGrafter"/>
</dbReference>
<dbReference type="OrthoDB" id="447842at2759"/>
<dbReference type="InParanoid" id="A0A409YCQ3"/>
<gene>
    <name evidence="3" type="ORF">CVT24_000752</name>
</gene>
<dbReference type="GO" id="GO:0008237">
    <property type="term" value="F:metallopeptidase activity"/>
    <property type="evidence" value="ECO:0007669"/>
    <property type="project" value="TreeGrafter"/>
</dbReference>
<dbReference type="InterPro" id="IPR053000">
    <property type="entry name" value="WSS1-like_metalloprotease"/>
</dbReference>
<name>A0A409YCQ3_9AGAR</name>
<dbReference type="AlphaFoldDB" id="A0A409YCQ3"/>
<feature type="region of interest" description="Disordered" evidence="1">
    <location>
        <begin position="288"/>
        <end position="429"/>
    </location>
</feature>
<feature type="region of interest" description="Disordered" evidence="1">
    <location>
        <begin position="223"/>
        <end position="267"/>
    </location>
</feature>
<dbReference type="GO" id="GO:0005634">
    <property type="term" value="C:nucleus"/>
    <property type="evidence" value="ECO:0007669"/>
    <property type="project" value="TreeGrafter"/>
</dbReference>
<dbReference type="Proteomes" id="UP000284842">
    <property type="component" value="Unassembled WGS sequence"/>
</dbReference>
<feature type="compositionally biased region" description="Basic and acidic residues" evidence="1">
    <location>
        <begin position="288"/>
        <end position="300"/>
    </location>
</feature>
<evidence type="ECO:0000313" key="4">
    <source>
        <dbReference type="Proteomes" id="UP000284842"/>
    </source>
</evidence>